<keyword evidence="1 2" id="KW-0238">DNA-binding</keyword>
<sequence>MNYEQMSNNKLQLTGTILQDPVYSHEVCGEEFYESKLSVPRLSGQEDLIPITVSERLLARGEVKVGEKISVCGQFRSYNKLEGERSRLLLTAFVREILPPDEGINPNTIEIIGYICKPPVYRTTPFKREICDVLLAVNRAYNKSDYIPCIMWGRNARFIKDMPVGERLWVTGRVQSRVYTKCLGENVSEERVAYEVSVAKILVGDRIEEELCVEKNNEYYS</sequence>
<gene>
    <name evidence="3" type="ORF">IAB07_00425</name>
</gene>
<evidence type="ECO:0000256" key="1">
    <source>
        <dbReference type="ARBA" id="ARBA00023125"/>
    </source>
</evidence>
<name>A0A9D1MKI6_9FIRM</name>
<dbReference type="GO" id="GO:0003697">
    <property type="term" value="F:single-stranded DNA binding"/>
    <property type="evidence" value="ECO:0007669"/>
    <property type="project" value="InterPro"/>
</dbReference>
<dbReference type="InterPro" id="IPR012340">
    <property type="entry name" value="NA-bd_OB-fold"/>
</dbReference>
<evidence type="ECO:0000256" key="2">
    <source>
        <dbReference type="PROSITE-ProRule" id="PRU00252"/>
    </source>
</evidence>
<dbReference type="AlphaFoldDB" id="A0A9D1MKI6"/>
<reference evidence="3" key="2">
    <citation type="journal article" date="2021" name="PeerJ">
        <title>Extensive microbial diversity within the chicken gut microbiome revealed by metagenomics and culture.</title>
        <authorList>
            <person name="Gilroy R."/>
            <person name="Ravi A."/>
            <person name="Getino M."/>
            <person name="Pursley I."/>
            <person name="Horton D.L."/>
            <person name="Alikhan N.F."/>
            <person name="Baker D."/>
            <person name="Gharbi K."/>
            <person name="Hall N."/>
            <person name="Watson M."/>
            <person name="Adriaenssens E.M."/>
            <person name="Foster-Nyarko E."/>
            <person name="Jarju S."/>
            <person name="Secka A."/>
            <person name="Antonio M."/>
            <person name="Oren A."/>
            <person name="Chaudhuri R.R."/>
            <person name="La Ragione R."/>
            <person name="Hildebrand F."/>
            <person name="Pallen M.J."/>
        </authorList>
    </citation>
    <scope>NUCLEOTIDE SEQUENCE</scope>
    <source>
        <strain evidence="3">9366</strain>
    </source>
</reference>
<dbReference type="Gene3D" id="2.40.50.140">
    <property type="entry name" value="Nucleic acid-binding proteins"/>
    <property type="match status" value="2"/>
</dbReference>
<dbReference type="EMBL" id="DVNJ01000001">
    <property type="protein sequence ID" value="HIU62218.1"/>
    <property type="molecule type" value="Genomic_DNA"/>
</dbReference>
<dbReference type="PROSITE" id="PS50935">
    <property type="entry name" value="SSB"/>
    <property type="match status" value="1"/>
</dbReference>
<reference evidence="3" key="1">
    <citation type="submission" date="2020-10" db="EMBL/GenBank/DDBJ databases">
        <authorList>
            <person name="Gilroy R."/>
        </authorList>
    </citation>
    <scope>NUCLEOTIDE SEQUENCE</scope>
    <source>
        <strain evidence="3">9366</strain>
    </source>
</reference>
<dbReference type="CDD" id="cd04496">
    <property type="entry name" value="SSB_OBF"/>
    <property type="match status" value="1"/>
</dbReference>
<protein>
    <submittedName>
        <fullName evidence="3">Single-stranded DNA-binding protein</fullName>
    </submittedName>
</protein>
<dbReference type="SUPFAM" id="SSF50249">
    <property type="entry name" value="Nucleic acid-binding proteins"/>
    <property type="match status" value="1"/>
</dbReference>
<dbReference type="InterPro" id="IPR000424">
    <property type="entry name" value="Primosome_PriB/ssb"/>
</dbReference>
<dbReference type="Pfam" id="PF00436">
    <property type="entry name" value="SSB"/>
    <property type="match status" value="1"/>
</dbReference>
<dbReference type="NCBIfam" id="NF004476">
    <property type="entry name" value="PRK05813.1"/>
    <property type="match status" value="1"/>
</dbReference>
<accession>A0A9D1MKI6</accession>
<proteinExistence type="predicted"/>
<evidence type="ECO:0000313" key="4">
    <source>
        <dbReference type="Proteomes" id="UP000824145"/>
    </source>
</evidence>
<dbReference type="Proteomes" id="UP000824145">
    <property type="component" value="Unassembled WGS sequence"/>
</dbReference>
<evidence type="ECO:0000313" key="3">
    <source>
        <dbReference type="EMBL" id="HIU62218.1"/>
    </source>
</evidence>
<organism evidence="3 4">
    <name type="scientific">Candidatus Caccalectryoclostridium excrementigallinarum</name>
    <dbReference type="NCBI Taxonomy" id="2840710"/>
    <lineage>
        <taxon>Bacteria</taxon>
        <taxon>Bacillati</taxon>
        <taxon>Bacillota</taxon>
        <taxon>Clostridia</taxon>
        <taxon>Christensenellales</taxon>
        <taxon>Christensenellaceae</taxon>
        <taxon>Christensenellaceae incertae sedis</taxon>
        <taxon>Candidatus Caccalectryoclostridium</taxon>
    </lineage>
</organism>
<comment type="caution">
    <text evidence="3">The sequence shown here is derived from an EMBL/GenBank/DDBJ whole genome shotgun (WGS) entry which is preliminary data.</text>
</comment>